<dbReference type="PANTHER" id="PTHR32419">
    <property type="entry name" value="GLUTATHIONYL-HYDROQUINONE REDUCTASE"/>
    <property type="match status" value="1"/>
</dbReference>
<dbReference type="InterPro" id="IPR036249">
    <property type="entry name" value="Thioredoxin-like_sf"/>
</dbReference>
<feature type="domain" description="GST N-terminal" evidence="1">
    <location>
        <begin position="69"/>
        <end position="175"/>
    </location>
</feature>
<gene>
    <name evidence="2" type="ORF">LODBEIA_P10200</name>
</gene>
<dbReference type="SUPFAM" id="SSF47616">
    <property type="entry name" value="GST C-terminal domain-like"/>
    <property type="match status" value="1"/>
</dbReference>
<dbReference type="Proteomes" id="UP001497383">
    <property type="component" value="Chromosome 1"/>
</dbReference>
<evidence type="ECO:0000259" key="1">
    <source>
        <dbReference type="Pfam" id="PF13409"/>
    </source>
</evidence>
<dbReference type="InterPro" id="IPR040079">
    <property type="entry name" value="Glutathione_S-Trfase"/>
</dbReference>
<accession>A0ABP0ZIX9</accession>
<proteinExistence type="predicted"/>
<dbReference type="PIRSF" id="PIRSF015753">
    <property type="entry name" value="GST"/>
    <property type="match status" value="1"/>
</dbReference>
<keyword evidence="3" id="KW-1185">Reference proteome</keyword>
<dbReference type="CDD" id="cd03190">
    <property type="entry name" value="GST_C_Omega_like"/>
    <property type="match status" value="1"/>
</dbReference>
<dbReference type="Pfam" id="PF13410">
    <property type="entry name" value="GST_C_2"/>
    <property type="match status" value="1"/>
</dbReference>
<protein>
    <recommendedName>
        <fullName evidence="1">GST N-terminal domain-containing protein</fullName>
    </recommendedName>
</protein>
<evidence type="ECO:0000313" key="2">
    <source>
        <dbReference type="EMBL" id="CAK9436462.1"/>
    </source>
</evidence>
<dbReference type="PANTHER" id="PTHR32419:SF6">
    <property type="entry name" value="GLUTATHIONE S-TRANSFERASE OMEGA-LIKE 1-RELATED"/>
    <property type="match status" value="1"/>
</dbReference>
<dbReference type="SFLD" id="SFLDG01148">
    <property type="entry name" value="Xi_(cytGST)"/>
    <property type="match status" value="1"/>
</dbReference>
<organism evidence="2 3">
    <name type="scientific">Lodderomyces beijingensis</name>
    <dbReference type="NCBI Taxonomy" id="1775926"/>
    <lineage>
        <taxon>Eukaryota</taxon>
        <taxon>Fungi</taxon>
        <taxon>Dikarya</taxon>
        <taxon>Ascomycota</taxon>
        <taxon>Saccharomycotina</taxon>
        <taxon>Pichiomycetes</taxon>
        <taxon>Debaryomycetaceae</taxon>
        <taxon>Candida/Lodderomyces clade</taxon>
        <taxon>Lodderomyces</taxon>
    </lineage>
</organism>
<dbReference type="RefSeq" id="XP_066827958.1">
    <property type="nucleotide sequence ID" value="XM_066970863.1"/>
</dbReference>
<reference evidence="2 3" key="1">
    <citation type="submission" date="2024-03" db="EMBL/GenBank/DDBJ databases">
        <authorList>
            <person name="Brejova B."/>
        </authorList>
    </citation>
    <scope>NUCLEOTIDE SEQUENCE [LARGE SCALE GENOMIC DNA]</scope>
    <source>
        <strain evidence="2 3">CBS 14171</strain>
    </source>
</reference>
<dbReference type="Pfam" id="PF13409">
    <property type="entry name" value="GST_N_2"/>
    <property type="match status" value="1"/>
</dbReference>
<name>A0ABP0ZIX9_9ASCO</name>
<dbReference type="InterPro" id="IPR016639">
    <property type="entry name" value="GST_Omega/GSH"/>
</dbReference>
<dbReference type="InterPro" id="IPR036282">
    <property type="entry name" value="Glutathione-S-Trfase_C_sf"/>
</dbReference>
<dbReference type="Gene3D" id="3.40.30.10">
    <property type="entry name" value="Glutaredoxin"/>
    <property type="match status" value="1"/>
</dbReference>
<dbReference type="SUPFAM" id="SSF52833">
    <property type="entry name" value="Thioredoxin-like"/>
    <property type="match status" value="1"/>
</dbReference>
<dbReference type="GeneID" id="92206216"/>
<dbReference type="SFLD" id="SFLDG01206">
    <property type="entry name" value="Xi.1"/>
    <property type="match status" value="1"/>
</dbReference>
<dbReference type="Gene3D" id="1.20.1050.10">
    <property type="match status" value="1"/>
</dbReference>
<dbReference type="SFLD" id="SFLDS00019">
    <property type="entry name" value="Glutathione_Transferase_(cytos"/>
    <property type="match status" value="1"/>
</dbReference>
<dbReference type="InterPro" id="IPR004045">
    <property type="entry name" value="Glutathione_S-Trfase_N"/>
</dbReference>
<dbReference type="InterPro" id="IPR047047">
    <property type="entry name" value="GST_Omega-like_C"/>
</dbReference>
<evidence type="ECO:0000313" key="3">
    <source>
        <dbReference type="Proteomes" id="UP001497383"/>
    </source>
</evidence>
<sequence length="352" mass="41059">MLSESTLVFDQRQELSSKMSDQKIEILKFADEDGQFKRRASSFRDFISTKPGARFPPEAGRYHLYVSYACPWAHRTLITRRLKGLTAIIGLSIVHWHMDDKGWRFPTEQELSSLKSKDDSSYGTPDRLYGLARLRELYFKADPNYSGRFTVPVLWDKKEQTIVNNESAEIIRMLNFDFNSILPSEYAEVNLVPKNLEKQVDEINSWVYDNINNGVYKAGFASKQEVYDRECKNVFKNLDKVEELLKTNHASDRKNEFLLGSTLTEADIRLFTTIIRFDPVYVQHFKCNIGMIRTHYPYIHNWVRLLYWKIPGFQETTDFDHIKKHYTKSHVKINPYGITPLGPVPNILPLDG</sequence>
<dbReference type="EMBL" id="OZ022405">
    <property type="protein sequence ID" value="CAK9436462.1"/>
    <property type="molecule type" value="Genomic_DNA"/>
</dbReference>